<protein>
    <recommendedName>
        <fullName evidence="2">NACHT domain-containing protein</fullName>
    </recommendedName>
</protein>
<organism evidence="3 4">
    <name type="scientific">Hypocrea atroviridis (strain ATCC 20476 / IMI 206040)</name>
    <name type="common">Trichoderma atroviride</name>
    <dbReference type="NCBI Taxonomy" id="452589"/>
    <lineage>
        <taxon>Eukaryota</taxon>
        <taxon>Fungi</taxon>
        <taxon>Dikarya</taxon>
        <taxon>Ascomycota</taxon>
        <taxon>Pezizomycotina</taxon>
        <taxon>Sordariomycetes</taxon>
        <taxon>Hypocreomycetidae</taxon>
        <taxon>Hypocreales</taxon>
        <taxon>Hypocreaceae</taxon>
        <taxon>Trichoderma</taxon>
    </lineage>
</organism>
<dbReference type="PANTHER" id="PTHR10039">
    <property type="entry name" value="AMELOGENIN"/>
    <property type="match status" value="1"/>
</dbReference>
<dbReference type="InterPro" id="IPR031359">
    <property type="entry name" value="NACHT_N"/>
</dbReference>
<dbReference type="HOGENOM" id="CLU_000288_6_16_1"/>
<comment type="caution">
    <text evidence="3">The sequence shown here is derived from an EMBL/GenBank/DDBJ whole genome shotgun (WGS) entry which is preliminary data.</text>
</comment>
<sequence>ECIWNEAYDSLKLDEPKLVQAYEKILSLHLRGDSVVSMDQVSEKNVIQEENVSIRRAQMCQLIDNGLNKTMQEANVKGNIGTAMQVANATKKLIGDTIKDIPQAVLPWAIVCVSLEMLTNPISQTEANHKAIKYIGDTIKWYWEHATRLFGKDQAENHMEGFQRELQSAFIDFYKKLLKFQLQSICDYYRHRGVVFLRDLVKLDDWDGSLRSIRENDESLRNKVNGFLGYKIESHLEDLTLQAKGQNKHQRTQEDQQCLRDLFITDPRDDKTRIEETKGGLFEDSYRWILENPTYQEWHKGDQNRLLWLSGDPGKGKTMLLCGIIQELMQQPDTPLVTFFFCQATILSNNDYVSVLRGLIWLLADQQPFLISYIRKPYDNTGKALFDGANAWYKLSQIFNNMLCDNNLPPVYIIIDALDECTTGRTECLHLIQKLSTLPKVKLLVSSRNWPEIGGKLINEMNLSLEVNAGLVKTAVELYISYKASQLSILRDELQLKEEVCYRMRSKANGTFLWVAMVFKSLGCMGYFDDTSKIIEMLDEMPEDLTQLYATMLERISLLRGESPKLCRTALAIATLVNRPLHLDELSTLAGFHDRLKKTSRVEELIKSCGAFLTVQENKIYFIHQSAKEYLASDVSSQSFIFPERTDKVHYSIISNSLDAMSQILRENIYKLEHPGILIDDVCPPKDNPLDPILYSCVNWVAHLCEIDDQSHLDGLIDKEKILGFLKTHFLHWLEALSLTRNLSVNTSHVKRLNKLLKQNSTENELQKFVYDASRFMQYHSRIIETAPMQIYSSAVLFSPTESLVRSDFIGNLSSWITSTPATDRHWSSCLQIIETKDPVAVNSRDMNLLILNHSSEDVEIWDITLGQRIHVLNHAETVRDPVFSSDSKHVLTLTSVQLIFWDTISGEMIRDINIKGLYVTAYRLKISNNGKFIAAQVPDGSFQIWNVVEGTKFEVPWPYDSSFRVIKWSNDSNLLFIATLHSALLWDVARGTSKKLFDRDRIQCPYRVSFSKDFGLMAFMDEVSEGIVIWDMIKDEKVQIISARIYRKEATYIEFSDNATLLGMARGQCLEIWHIATGRLHSSLRFRSQDIRQLRWSSDSEALAVIFQDSVQICDLTEPIHWKHMYITNQAYPIMFSCNSMLVATLREDIEIWDSTTGSVIQRLAIPVWSSPLIRLQFSQDSNCIYTNDNSHGWDSWGIASSRPSLELPFSHEQKFQSAFSLDGRFFAFNRQGLHLWNLAADERASYSITPSKAEVAHLALSNSDVYLVLVSKTKCSYVTTKINIDVWDVEAGEKLETADDSTLLEGNPNRYERCGACSSYGDLYESSSVAISDEGIVIYIPPSRHEMVIWSGGKKIYELPICSMYFEPRFDIETPYILTQLGRIHLDTLISRTAGSSRSKIIYDYQCMTEGYGISFNGSWITWNGKNTLWLPPDHR</sequence>
<dbReference type="SUPFAM" id="SSF82171">
    <property type="entry name" value="DPP6 N-terminal domain-like"/>
    <property type="match status" value="2"/>
</dbReference>
<evidence type="ECO:0000259" key="2">
    <source>
        <dbReference type="PROSITE" id="PS50837"/>
    </source>
</evidence>
<reference evidence="3 4" key="1">
    <citation type="journal article" date="2011" name="Genome Biol.">
        <title>Comparative genome sequence analysis underscores mycoparasitism as the ancestral life style of Trichoderma.</title>
        <authorList>
            <person name="Kubicek C.P."/>
            <person name="Herrera-Estrella A."/>
            <person name="Seidl-Seiboth V."/>
            <person name="Martinez D.A."/>
            <person name="Druzhinina I.S."/>
            <person name="Thon M."/>
            <person name="Zeilinger S."/>
            <person name="Casas-Flores S."/>
            <person name="Horwitz B.A."/>
            <person name="Mukherjee P.K."/>
            <person name="Mukherjee M."/>
            <person name="Kredics L."/>
            <person name="Alcaraz L.D."/>
            <person name="Aerts A."/>
            <person name="Antal Z."/>
            <person name="Atanasova L."/>
            <person name="Cervantes-Badillo M.G."/>
            <person name="Challacombe J."/>
            <person name="Chertkov O."/>
            <person name="McCluskey K."/>
            <person name="Coulpier F."/>
            <person name="Deshpande N."/>
            <person name="von Doehren H."/>
            <person name="Ebbole D.J."/>
            <person name="Esquivel-Naranjo E.U."/>
            <person name="Fekete E."/>
            <person name="Flipphi M."/>
            <person name="Glaser F."/>
            <person name="Gomez-Rodriguez E.Y."/>
            <person name="Gruber S."/>
            <person name="Han C."/>
            <person name="Henrissat B."/>
            <person name="Hermosa R."/>
            <person name="Hernandez-Onate M."/>
            <person name="Karaffa L."/>
            <person name="Kosti I."/>
            <person name="Le Crom S."/>
            <person name="Lindquist E."/>
            <person name="Lucas S."/>
            <person name="Luebeck M."/>
            <person name="Luebeck P.S."/>
            <person name="Margeot A."/>
            <person name="Metz B."/>
            <person name="Misra M."/>
            <person name="Nevalainen H."/>
            <person name="Omann M."/>
            <person name="Packer N."/>
            <person name="Perrone G."/>
            <person name="Uresti-Rivera E.E."/>
            <person name="Salamov A."/>
            <person name="Schmoll M."/>
            <person name="Seiboth B."/>
            <person name="Shapiro H."/>
            <person name="Sukno S."/>
            <person name="Tamayo-Ramos J.A."/>
            <person name="Tisch D."/>
            <person name="Wiest A."/>
            <person name="Wilkinson H.H."/>
            <person name="Zhang M."/>
            <person name="Coutinho P.M."/>
            <person name="Kenerley C.M."/>
            <person name="Monte E."/>
            <person name="Baker S.E."/>
            <person name="Grigoriev I.V."/>
        </authorList>
    </citation>
    <scope>NUCLEOTIDE SEQUENCE [LARGE SCALE GENOMIC DNA]</scope>
    <source>
        <strain evidence="4">ATCC 20476 / IMI 206040</strain>
    </source>
</reference>
<feature type="non-terminal residue" evidence="3">
    <location>
        <position position="1"/>
    </location>
</feature>
<name>G9NLP7_HYPAI</name>
<dbReference type="Pfam" id="PF17100">
    <property type="entry name" value="NACHT_N"/>
    <property type="match status" value="1"/>
</dbReference>
<accession>G9NLP7</accession>
<dbReference type="Proteomes" id="UP000005426">
    <property type="component" value="Unassembled WGS sequence"/>
</dbReference>
<dbReference type="eggNOG" id="KOG0266">
    <property type="taxonomic scope" value="Eukaryota"/>
</dbReference>
<keyword evidence="1" id="KW-0677">Repeat</keyword>
<dbReference type="InterPro" id="IPR056884">
    <property type="entry name" value="NPHP3-like_N"/>
</dbReference>
<gene>
    <name evidence="3" type="ORF">TRIATDRAFT_10225</name>
</gene>
<proteinExistence type="predicted"/>
<feature type="non-terminal residue" evidence="3">
    <location>
        <position position="1438"/>
    </location>
</feature>
<feature type="domain" description="NACHT" evidence="2">
    <location>
        <begin position="305"/>
        <end position="448"/>
    </location>
</feature>
<dbReference type="SUPFAM" id="SSF52540">
    <property type="entry name" value="P-loop containing nucleoside triphosphate hydrolases"/>
    <property type="match status" value="1"/>
</dbReference>
<dbReference type="Gene3D" id="2.130.10.10">
    <property type="entry name" value="YVTN repeat-like/Quinoprotein amine dehydrogenase"/>
    <property type="match status" value="3"/>
</dbReference>
<evidence type="ECO:0000313" key="3">
    <source>
        <dbReference type="EMBL" id="EHK48808.1"/>
    </source>
</evidence>
<dbReference type="InterPro" id="IPR007111">
    <property type="entry name" value="NACHT_NTPase"/>
</dbReference>
<dbReference type="EMBL" id="ABDG02000018">
    <property type="protein sequence ID" value="EHK48808.1"/>
    <property type="molecule type" value="Genomic_DNA"/>
</dbReference>
<dbReference type="STRING" id="452589.G9NLP7"/>
<keyword evidence="4" id="KW-1185">Reference proteome</keyword>
<dbReference type="Gene3D" id="3.40.50.300">
    <property type="entry name" value="P-loop containing nucleotide triphosphate hydrolases"/>
    <property type="match status" value="1"/>
</dbReference>
<dbReference type="InterPro" id="IPR027417">
    <property type="entry name" value="P-loop_NTPase"/>
</dbReference>
<evidence type="ECO:0000313" key="4">
    <source>
        <dbReference type="Proteomes" id="UP000005426"/>
    </source>
</evidence>
<dbReference type="OrthoDB" id="674604at2759"/>
<evidence type="ECO:0000256" key="1">
    <source>
        <dbReference type="ARBA" id="ARBA00022737"/>
    </source>
</evidence>
<dbReference type="Pfam" id="PF24883">
    <property type="entry name" value="NPHP3_N"/>
    <property type="match status" value="1"/>
</dbReference>
<dbReference type="InterPro" id="IPR015943">
    <property type="entry name" value="WD40/YVTN_repeat-like_dom_sf"/>
</dbReference>
<dbReference type="PROSITE" id="PS50837">
    <property type="entry name" value="NACHT"/>
    <property type="match status" value="1"/>
</dbReference>
<dbReference type="OMA" id="QMREKAN"/>